<proteinExistence type="predicted"/>
<evidence type="ECO:0000313" key="2">
    <source>
        <dbReference type="EMBL" id="KAJ1202204.1"/>
    </source>
</evidence>
<evidence type="ECO:0000256" key="1">
    <source>
        <dbReference type="SAM" id="MobiDB-lite"/>
    </source>
</evidence>
<name>A0AAV7VKS4_PLEWA</name>
<sequence length="184" mass="20161">MESTLTKSVKVEPVNAVMAGTTVKRKDKSKGVSGNRTCYMCERGYPHRGKCPSAGKQCTNCHWLNHYAKVCCSTPKTKPERPKTAHSAQVIQPQEDSQEMGDDDEPDGMGYLTTGNQSFKDLRSSSGLATASSSTERAVVSQETSPCKESTSGRYGVGEEQMSSRYMEYQGTPQAVLCDRPEWS</sequence>
<dbReference type="AlphaFoldDB" id="A0AAV7VKS4"/>
<feature type="compositionally biased region" description="Polar residues" evidence="1">
    <location>
        <begin position="141"/>
        <end position="153"/>
    </location>
</feature>
<organism evidence="2 3">
    <name type="scientific">Pleurodeles waltl</name>
    <name type="common">Iberian ribbed newt</name>
    <dbReference type="NCBI Taxonomy" id="8319"/>
    <lineage>
        <taxon>Eukaryota</taxon>
        <taxon>Metazoa</taxon>
        <taxon>Chordata</taxon>
        <taxon>Craniata</taxon>
        <taxon>Vertebrata</taxon>
        <taxon>Euteleostomi</taxon>
        <taxon>Amphibia</taxon>
        <taxon>Batrachia</taxon>
        <taxon>Caudata</taxon>
        <taxon>Salamandroidea</taxon>
        <taxon>Salamandridae</taxon>
        <taxon>Pleurodelinae</taxon>
        <taxon>Pleurodeles</taxon>
    </lineage>
</organism>
<comment type="caution">
    <text evidence="2">The sequence shown here is derived from an EMBL/GenBank/DDBJ whole genome shotgun (WGS) entry which is preliminary data.</text>
</comment>
<protein>
    <submittedName>
        <fullName evidence="2">Uncharacterized protein</fullName>
    </submittedName>
</protein>
<feature type="compositionally biased region" description="Acidic residues" evidence="1">
    <location>
        <begin position="96"/>
        <end position="107"/>
    </location>
</feature>
<dbReference type="EMBL" id="JANPWB010000003">
    <property type="protein sequence ID" value="KAJ1202204.1"/>
    <property type="molecule type" value="Genomic_DNA"/>
</dbReference>
<evidence type="ECO:0000313" key="3">
    <source>
        <dbReference type="Proteomes" id="UP001066276"/>
    </source>
</evidence>
<feature type="compositionally biased region" description="Low complexity" evidence="1">
    <location>
        <begin position="124"/>
        <end position="135"/>
    </location>
</feature>
<dbReference type="Proteomes" id="UP001066276">
    <property type="component" value="Chromosome 2_1"/>
</dbReference>
<reference evidence="2" key="1">
    <citation type="journal article" date="2022" name="bioRxiv">
        <title>Sequencing and chromosome-scale assembly of the giantPleurodeles waltlgenome.</title>
        <authorList>
            <person name="Brown T."/>
            <person name="Elewa A."/>
            <person name="Iarovenko S."/>
            <person name="Subramanian E."/>
            <person name="Araus A.J."/>
            <person name="Petzold A."/>
            <person name="Susuki M."/>
            <person name="Suzuki K.-i.T."/>
            <person name="Hayashi T."/>
            <person name="Toyoda A."/>
            <person name="Oliveira C."/>
            <person name="Osipova E."/>
            <person name="Leigh N.D."/>
            <person name="Simon A."/>
            <person name="Yun M.H."/>
        </authorList>
    </citation>
    <scope>NUCLEOTIDE SEQUENCE</scope>
    <source>
        <strain evidence="2">20211129_DDA</strain>
        <tissue evidence="2">Liver</tissue>
    </source>
</reference>
<accession>A0AAV7VKS4</accession>
<feature type="compositionally biased region" description="Polar residues" evidence="1">
    <location>
        <begin position="86"/>
        <end position="95"/>
    </location>
</feature>
<gene>
    <name evidence="2" type="ORF">NDU88_006005</name>
</gene>
<feature type="region of interest" description="Disordered" evidence="1">
    <location>
        <begin position="77"/>
        <end position="161"/>
    </location>
</feature>
<keyword evidence="3" id="KW-1185">Reference proteome</keyword>